<dbReference type="OrthoDB" id="582170at2"/>
<evidence type="ECO:0000313" key="4">
    <source>
        <dbReference type="Proteomes" id="UP000439113"/>
    </source>
</evidence>
<dbReference type="AlphaFoldDB" id="A0A6N8DNA6"/>
<evidence type="ECO:0000256" key="1">
    <source>
        <dbReference type="PROSITE-ProRule" id="PRU00169"/>
    </source>
</evidence>
<dbReference type="Gene3D" id="3.40.50.2300">
    <property type="match status" value="1"/>
</dbReference>
<evidence type="ECO:0000259" key="2">
    <source>
        <dbReference type="PROSITE" id="PS50110"/>
    </source>
</evidence>
<sequence length="119" mass="13151">MNRRMQRILVIEDEFFVAAHIEHVLEGEGVEVIGPVGSLQEAMQLACNEAVDGALLDVNIDGGRIDAVAEILARKQIPFVFVTAYGRDNLPPAHRGVTIVEKPFTDADLIREVRRFGVN</sequence>
<name>A0A6N8DNA6_RHOAC</name>
<accession>A0A6N8DNA6</accession>
<feature type="domain" description="Response regulatory" evidence="2">
    <location>
        <begin position="7"/>
        <end position="117"/>
    </location>
</feature>
<comment type="caution">
    <text evidence="3">The sequence shown here is derived from an EMBL/GenBank/DDBJ whole genome shotgun (WGS) entry which is preliminary data.</text>
</comment>
<evidence type="ECO:0000313" key="3">
    <source>
        <dbReference type="EMBL" id="MTV31035.1"/>
    </source>
</evidence>
<proteinExistence type="predicted"/>
<dbReference type="Pfam" id="PF00072">
    <property type="entry name" value="Response_reg"/>
    <property type="match status" value="1"/>
</dbReference>
<dbReference type="GO" id="GO:0000160">
    <property type="term" value="P:phosphorelay signal transduction system"/>
    <property type="evidence" value="ECO:0007669"/>
    <property type="project" value="InterPro"/>
</dbReference>
<feature type="modified residue" description="4-aspartylphosphate" evidence="1">
    <location>
        <position position="57"/>
    </location>
</feature>
<protein>
    <submittedName>
        <fullName evidence="3">Response regulator</fullName>
    </submittedName>
</protein>
<dbReference type="PROSITE" id="PS50110">
    <property type="entry name" value="RESPONSE_REGULATORY"/>
    <property type="match status" value="1"/>
</dbReference>
<dbReference type="SUPFAM" id="SSF52172">
    <property type="entry name" value="CheY-like"/>
    <property type="match status" value="1"/>
</dbReference>
<gene>
    <name evidence="3" type="ORF">GJ654_08510</name>
</gene>
<dbReference type="EMBL" id="WNKS01000005">
    <property type="protein sequence ID" value="MTV31035.1"/>
    <property type="molecule type" value="Genomic_DNA"/>
</dbReference>
<dbReference type="Proteomes" id="UP000439113">
    <property type="component" value="Unassembled WGS sequence"/>
</dbReference>
<reference evidence="3 4" key="1">
    <citation type="submission" date="2019-11" db="EMBL/GenBank/DDBJ databases">
        <title>Whole-genome sequence of a Rhodoblastus acidophilus DSM 142.</title>
        <authorList>
            <person name="Kyndt J.A."/>
            <person name="Meyer T.E."/>
        </authorList>
    </citation>
    <scope>NUCLEOTIDE SEQUENCE [LARGE SCALE GENOMIC DNA]</scope>
    <source>
        <strain evidence="3 4">DSM 142</strain>
    </source>
</reference>
<dbReference type="InterPro" id="IPR011006">
    <property type="entry name" value="CheY-like_superfamily"/>
</dbReference>
<dbReference type="InterPro" id="IPR001789">
    <property type="entry name" value="Sig_transdc_resp-reg_receiver"/>
</dbReference>
<keyword evidence="1" id="KW-0597">Phosphoprotein</keyword>
<organism evidence="3 4">
    <name type="scientific">Rhodoblastus acidophilus</name>
    <name type="common">Rhodopseudomonas acidophila</name>
    <dbReference type="NCBI Taxonomy" id="1074"/>
    <lineage>
        <taxon>Bacteria</taxon>
        <taxon>Pseudomonadati</taxon>
        <taxon>Pseudomonadota</taxon>
        <taxon>Alphaproteobacteria</taxon>
        <taxon>Hyphomicrobiales</taxon>
        <taxon>Rhodoblastaceae</taxon>
        <taxon>Rhodoblastus</taxon>
    </lineage>
</organism>
<dbReference type="SMART" id="SM00448">
    <property type="entry name" value="REC"/>
    <property type="match status" value="1"/>
</dbReference>